<evidence type="ECO:0000256" key="6">
    <source>
        <dbReference type="ARBA" id="ARBA00023065"/>
    </source>
</evidence>
<dbReference type="InterPro" id="IPR003445">
    <property type="entry name" value="Cat_transpt"/>
</dbReference>
<protein>
    <recommendedName>
        <fullName evidence="10">Cation transporter HKT7</fullName>
    </recommendedName>
</protein>
<dbReference type="Proteomes" id="UP000015105">
    <property type="component" value="Chromosome 2D"/>
</dbReference>
<evidence type="ECO:0000313" key="9">
    <source>
        <dbReference type="Proteomes" id="UP000015105"/>
    </source>
</evidence>
<evidence type="ECO:0000256" key="7">
    <source>
        <dbReference type="ARBA" id="ARBA00023136"/>
    </source>
</evidence>
<dbReference type="Pfam" id="PF02386">
    <property type="entry name" value="TrkH"/>
    <property type="match status" value="1"/>
</dbReference>
<dbReference type="EnsemblPlants" id="AET2Gv20950100.5">
    <property type="protein sequence ID" value="AET2Gv20950100.5"/>
    <property type="gene ID" value="AET2Gv20950100"/>
</dbReference>
<keyword evidence="6" id="KW-0406">Ion transport</keyword>
<keyword evidence="7" id="KW-0472">Membrane</keyword>
<dbReference type="PANTHER" id="PTHR31064">
    <property type="entry name" value="POTASSIUM TRANSPORT PROTEIN DDB_G0292412-RELATED"/>
    <property type="match status" value="1"/>
</dbReference>
<keyword evidence="5" id="KW-1133">Transmembrane helix</keyword>
<comment type="similarity">
    <text evidence="2">Belongs to the TrkH potassium transport family. HKT (TC 2.A.38.3) subfamily.</text>
</comment>
<reference evidence="9" key="1">
    <citation type="journal article" date="2014" name="Science">
        <title>Ancient hybridizations among the ancestral genomes of bread wheat.</title>
        <authorList>
            <consortium name="International Wheat Genome Sequencing Consortium,"/>
            <person name="Marcussen T."/>
            <person name="Sandve S.R."/>
            <person name="Heier L."/>
            <person name="Spannagl M."/>
            <person name="Pfeifer M."/>
            <person name="Jakobsen K.S."/>
            <person name="Wulff B.B."/>
            <person name="Steuernagel B."/>
            <person name="Mayer K.F."/>
            <person name="Olsen O.A."/>
        </authorList>
    </citation>
    <scope>NUCLEOTIDE SEQUENCE [LARGE SCALE GENOMIC DNA]</scope>
    <source>
        <strain evidence="9">cv. AL8/78</strain>
    </source>
</reference>
<evidence type="ECO:0000256" key="4">
    <source>
        <dbReference type="ARBA" id="ARBA00022692"/>
    </source>
</evidence>
<dbReference type="PANTHER" id="PTHR31064:SF38">
    <property type="entry name" value="CATION TRANSPORTER HKT1_4-RELATED"/>
    <property type="match status" value="1"/>
</dbReference>
<reference evidence="8" key="3">
    <citation type="journal article" date="2017" name="Nature">
        <title>Genome sequence of the progenitor of the wheat D genome Aegilops tauschii.</title>
        <authorList>
            <person name="Luo M.C."/>
            <person name="Gu Y.Q."/>
            <person name="Puiu D."/>
            <person name="Wang H."/>
            <person name="Twardziok S.O."/>
            <person name="Deal K.R."/>
            <person name="Huo N."/>
            <person name="Zhu T."/>
            <person name="Wang L."/>
            <person name="Wang Y."/>
            <person name="McGuire P.E."/>
            <person name="Liu S."/>
            <person name="Long H."/>
            <person name="Ramasamy R.K."/>
            <person name="Rodriguez J.C."/>
            <person name="Van S.L."/>
            <person name="Yuan L."/>
            <person name="Wang Z."/>
            <person name="Xia Z."/>
            <person name="Xiao L."/>
            <person name="Anderson O.D."/>
            <person name="Ouyang S."/>
            <person name="Liang Y."/>
            <person name="Zimin A.V."/>
            <person name="Pertea G."/>
            <person name="Qi P."/>
            <person name="Bennetzen J.L."/>
            <person name="Dai X."/>
            <person name="Dawson M.W."/>
            <person name="Muller H.G."/>
            <person name="Kugler K."/>
            <person name="Rivarola-Duarte L."/>
            <person name="Spannagl M."/>
            <person name="Mayer K.F.X."/>
            <person name="Lu F.H."/>
            <person name="Bevan M.W."/>
            <person name="Leroy P."/>
            <person name="Li P."/>
            <person name="You F.M."/>
            <person name="Sun Q."/>
            <person name="Liu Z."/>
            <person name="Lyons E."/>
            <person name="Wicker T."/>
            <person name="Salzberg S.L."/>
            <person name="Devos K.M."/>
            <person name="Dvorak J."/>
        </authorList>
    </citation>
    <scope>NUCLEOTIDE SEQUENCE [LARGE SCALE GENOMIC DNA]</scope>
    <source>
        <strain evidence="8">cv. AL8/78</strain>
    </source>
</reference>
<evidence type="ECO:0000256" key="2">
    <source>
        <dbReference type="ARBA" id="ARBA00010864"/>
    </source>
</evidence>
<name>A0A453CSU8_AEGTS</name>
<sequence length="198" mass="22267">TAYLQLDALLIILTHYTIPARFSTSFKSIKRVRAVFVATSQACRLGRLTHVLLLLACRYLPPYTTWLPFGESSSVKDHPREETQGVRLLKSTLLSQLSYLAIFVIAICVTEREKLKEDPLNFNLLSIVVEVVSAYGNVGFSMGYSCSRQISPDGMCTDRWTGFAGRWSDSGKLILILVMLFGRMKKFSMKAGKSWKLS</sequence>
<evidence type="ECO:0000256" key="5">
    <source>
        <dbReference type="ARBA" id="ARBA00022989"/>
    </source>
</evidence>
<reference evidence="9" key="2">
    <citation type="journal article" date="2017" name="Nat. Plants">
        <title>The Aegilops tauschii genome reveals multiple impacts of transposons.</title>
        <authorList>
            <person name="Zhao G."/>
            <person name="Zou C."/>
            <person name="Li K."/>
            <person name="Wang K."/>
            <person name="Li T."/>
            <person name="Gao L."/>
            <person name="Zhang X."/>
            <person name="Wang H."/>
            <person name="Yang Z."/>
            <person name="Liu X."/>
            <person name="Jiang W."/>
            <person name="Mao L."/>
            <person name="Kong X."/>
            <person name="Jiao Y."/>
            <person name="Jia J."/>
        </authorList>
    </citation>
    <scope>NUCLEOTIDE SEQUENCE [LARGE SCALE GENOMIC DNA]</scope>
    <source>
        <strain evidence="9">cv. AL8/78</strain>
    </source>
</reference>
<dbReference type="GO" id="GO:0098662">
    <property type="term" value="P:inorganic cation transmembrane transport"/>
    <property type="evidence" value="ECO:0007669"/>
    <property type="project" value="UniProtKB-ARBA"/>
</dbReference>
<evidence type="ECO:0000256" key="1">
    <source>
        <dbReference type="ARBA" id="ARBA00004141"/>
    </source>
</evidence>
<keyword evidence="4" id="KW-0812">Transmembrane</keyword>
<accession>A0A453CSU8</accession>
<comment type="subcellular location">
    <subcellularLocation>
        <location evidence="1">Membrane</location>
        <topology evidence="1">Multi-pass membrane protein</topology>
    </subcellularLocation>
</comment>
<evidence type="ECO:0000313" key="8">
    <source>
        <dbReference type="EnsemblPlants" id="AET2Gv20950100.5"/>
    </source>
</evidence>
<evidence type="ECO:0000256" key="3">
    <source>
        <dbReference type="ARBA" id="ARBA00022448"/>
    </source>
</evidence>
<dbReference type="InterPro" id="IPR051143">
    <property type="entry name" value="TrkH_K-transport"/>
</dbReference>
<dbReference type="GO" id="GO:0008324">
    <property type="term" value="F:monoatomic cation transmembrane transporter activity"/>
    <property type="evidence" value="ECO:0007669"/>
    <property type="project" value="InterPro"/>
</dbReference>
<dbReference type="Gramene" id="AET2Gv20950100.5">
    <property type="protein sequence ID" value="AET2Gv20950100.5"/>
    <property type="gene ID" value="AET2Gv20950100"/>
</dbReference>
<dbReference type="AlphaFoldDB" id="A0A453CSU8"/>
<dbReference type="GO" id="GO:0005886">
    <property type="term" value="C:plasma membrane"/>
    <property type="evidence" value="ECO:0007669"/>
    <property type="project" value="TreeGrafter"/>
</dbReference>
<keyword evidence="9" id="KW-1185">Reference proteome</keyword>
<dbReference type="GO" id="GO:0030001">
    <property type="term" value="P:metal ion transport"/>
    <property type="evidence" value="ECO:0007669"/>
    <property type="project" value="UniProtKB-ARBA"/>
</dbReference>
<keyword evidence="3" id="KW-0813">Transport</keyword>
<reference evidence="8" key="5">
    <citation type="journal article" date="2021" name="G3 (Bethesda)">
        <title>Aegilops tauschii genome assembly Aet v5.0 features greater sequence contiguity and improved annotation.</title>
        <authorList>
            <person name="Wang L."/>
            <person name="Zhu T."/>
            <person name="Rodriguez J.C."/>
            <person name="Deal K.R."/>
            <person name="Dubcovsky J."/>
            <person name="McGuire P.E."/>
            <person name="Lux T."/>
            <person name="Spannagl M."/>
            <person name="Mayer K.F.X."/>
            <person name="Baldrich P."/>
            <person name="Meyers B.C."/>
            <person name="Huo N."/>
            <person name="Gu Y.Q."/>
            <person name="Zhou H."/>
            <person name="Devos K.M."/>
            <person name="Bennetzen J.L."/>
            <person name="Unver T."/>
            <person name="Budak H."/>
            <person name="Gulick P.J."/>
            <person name="Galiba G."/>
            <person name="Kalapos B."/>
            <person name="Nelson D.R."/>
            <person name="Li P."/>
            <person name="You F.M."/>
            <person name="Luo M.C."/>
            <person name="Dvorak J."/>
        </authorList>
    </citation>
    <scope>NUCLEOTIDE SEQUENCE [LARGE SCALE GENOMIC DNA]</scope>
    <source>
        <strain evidence="8">cv. AL8/78</strain>
    </source>
</reference>
<evidence type="ECO:0008006" key="10">
    <source>
        <dbReference type="Google" id="ProtNLM"/>
    </source>
</evidence>
<reference evidence="8" key="4">
    <citation type="submission" date="2019-03" db="UniProtKB">
        <authorList>
            <consortium name="EnsemblPlants"/>
        </authorList>
    </citation>
    <scope>IDENTIFICATION</scope>
</reference>
<proteinExistence type="inferred from homology"/>
<organism evidence="8 9">
    <name type="scientific">Aegilops tauschii subsp. strangulata</name>
    <name type="common">Goatgrass</name>
    <dbReference type="NCBI Taxonomy" id="200361"/>
    <lineage>
        <taxon>Eukaryota</taxon>
        <taxon>Viridiplantae</taxon>
        <taxon>Streptophyta</taxon>
        <taxon>Embryophyta</taxon>
        <taxon>Tracheophyta</taxon>
        <taxon>Spermatophyta</taxon>
        <taxon>Magnoliopsida</taxon>
        <taxon>Liliopsida</taxon>
        <taxon>Poales</taxon>
        <taxon>Poaceae</taxon>
        <taxon>BOP clade</taxon>
        <taxon>Pooideae</taxon>
        <taxon>Triticodae</taxon>
        <taxon>Triticeae</taxon>
        <taxon>Triticinae</taxon>
        <taxon>Aegilops</taxon>
    </lineage>
</organism>